<dbReference type="InterPro" id="IPR036259">
    <property type="entry name" value="MFS_trans_sf"/>
</dbReference>
<dbReference type="PROSITE" id="PS50850">
    <property type="entry name" value="MFS"/>
    <property type="match status" value="1"/>
</dbReference>
<keyword evidence="9" id="KW-1185">Reference proteome</keyword>
<accession>A0ABR1R9Y6</accession>
<reference evidence="8 9" key="1">
    <citation type="submission" date="2023-01" db="EMBL/GenBank/DDBJ databases">
        <title>Analysis of 21 Apiospora genomes using comparative genomics revels a genus with tremendous synthesis potential of carbohydrate active enzymes and secondary metabolites.</title>
        <authorList>
            <person name="Sorensen T."/>
        </authorList>
    </citation>
    <scope>NUCLEOTIDE SEQUENCE [LARGE SCALE GENOMIC DNA]</scope>
    <source>
        <strain evidence="8 9">CBS 20057</strain>
    </source>
</reference>
<feature type="transmembrane region" description="Helical" evidence="6">
    <location>
        <begin position="165"/>
        <end position="184"/>
    </location>
</feature>
<evidence type="ECO:0000256" key="3">
    <source>
        <dbReference type="ARBA" id="ARBA00022989"/>
    </source>
</evidence>
<sequence>MQSFTQYRRIRAAVEQDLTQCKRSSTTAINVDPPNNDSSTSTPRNPESEGKPPSLDLPQLPGVTATRPAEDDGVVAYIVGWKVDGPLNPQNRTLSRKWAVTFAVCLLTVAITLISSVDAPVAPEFNAHYGVDAVAGSMTAGMYLLGSGADALVAGTASETFGRNVVYMTTFVAFLLFVLAEAHAPDYCGAVVFRFVTDLFGSTPMTAAGGTMAEACHKSKSPLHQE</sequence>
<keyword evidence="4 6" id="KW-0472">Membrane</keyword>
<evidence type="ECO:0000256" key="1">
    <source>
        <dbReference type="ARBA" id="ARBA00004141"/>
    </source>
</evidence>
<evidence type="ECO:0000256" key="6">
    <source>
        <dbReference type="SAM" id="Phobius"/>
    </source>
</evidence>
<feature type="domain" description="Major facilitator superfamily (MFS) profile" evidence="7">
    <location>
        <begin position="96"/>
        <end position="226"/>
    </location>
</feature>
<feature type="transmembrane region" description="Helical" evidence="6">
    <location>
        <begin position="129"/>
        <end position="153"/>
    </location>
</feature>
<dbReference type="InterPro" id="IPR020846">
    <property type="entry name" value="MFS_dom"/>
</dbReference>
<evidence type="ECO:0000256" key="2">
    <source>
        <dbReference type="ARBA" id="ARBA00022692"/>
    </source>
</evidence>
<name>A0ABR1R9Y6_9PEZI</name>
<dbReference type="Proteomes" id="UP001396898">
    <property type="component" value="Unassembled WGS sequence"/>
</dbReference>
<feature type="region of interest" description="Disordered" evidence="5">
    <location>
        <begin position="18"/>
        <end position="67"/>
    </location>
</feature>
<keyword evidence="2 6" id="KW-0812">Transmembrane</keyword>
<dbReference type="EMBL" id="JAQQWI010000017">
    <property type="protein sequence ID" value="KAK8005906.1"/>
    <property type="molecule type" value="Genomic_DNA"/>
</dbReference>
<evidence type="ECO:0000256" key="5">
    <source>
        <dbReference type="SAM" id="MobiDB-lite"/>
    </source>
</evidence>
<dbReference type="PANTHER" id="PTHR23502">
    <property type="entry name" value="MAJOR FACILITATOR SUPERFAMILY"/>
    <property type="match status" value="1"/>
</dbReference>
<organism evidence="8 9">
    <name type="scientific">Apiospora marii</name>
    <dbReference type="NCBI Taxonomy" id="335849"/>
    <lineage>
        <taxon>Eukaryota</taxon>
        <taxon>Fungi</taxon>
        <taxon>Dikarya</taxon>
        <taxon>Ascomycota</taxon>
        <taxon>Pezizomycotina</taxon>
        <taxon>Sordariomycetes</taxon>
        <taxon>Xylariomycetidae</taxon>
        <taxon>Amphisphaeriales</taxon>
        <taxon>Apiosporaceae</taxon>
        <taxon>Apiospora</taxon>
    </lineage>
</organism>
<keyword evidence="3 6" id="KW-1133">Transmembrane helix</keyword>
<feature type="compositionally biased region" description="Polar residues" evidence="5">
    <location>
        <begin position="18"/>
        <end position="45"/>
    </location>
</feature>
<protein>
    <submittedName>
        <fullName evidence="8">MFS transporter</fullName>
    </submittedName>
</protein>
<evidence type="ECO:0000256" key="4">
    <source>
        <dbReference type="ARBA" id="ARBA00023136"/>
    </source>
</evidence>
<comment type="subcellular location">
    <subcellularLocation>
        <location evidence="1">Membrane</location>
        <topology evidence="1">Multi-pass membrane protein</topology>
    </subcellularLocation>
</comment>
<dbReference type="SUPFAM" id="SSF103473">
    <property type="entry name" value="MFS general substrate transporter"/>
    <property type="match status" value="1"/>
</dbReference>
<evidence type="ECO:0000259" key="7">
    <source>
        <dbReference type="PROSITE" id="PS50850"/>
    </source>
</evidence>
<feature type="transmembrane region" description="Helical" evidence="6">
    <location>
        <begin position="98"/>
        <end position="117"/>
    </location>
</feature>
<evidence type="ECO:0000313" key="9">
    <source>
        <dbReference type="Proteomes" id="UP001396898"/>
    </source>
</evidence>
<comment type="caution">
    <text evidence="8">The sequence shown here is derived from an EMBL/GenBank/DDBJ whole genome shotgun (WGS) entry which is preliminary data.</text>
</comment>
<dbReference type="PANTHER" id="PTHR23502:SF47">
    <property type="entry name" value="MAJOR FACILITATOR SUPERFAMILY (MFS) PROFILE DOMAIN-CONTAINING PROTEIN-RELATED"/>
    <property type="match status" value="1"/>
</dbReference>
<gene>
    <name evidence="8" type="ORF">PG991_012203</name>
</gene>
<evidence type="ECO:0000313" key="8">
    <source>
        <dbReference type="EMBL" id="KAK8005906.1"/>
    </source>
</evidence>
<proteinExistence type="predicted"/>
<dbReference type="Gene3D" id="1.20.1250.20">
    <property type="entry name" value="MFS general substrate transporter like domains"/>
    <property type="match status" value="1"/>
</dbReference>